<proteinExistence type="predicted"/>
<name>A0A9P6TG53_9BASI</name>
<reference evidence="1" key="1">
    <citation type="submission" date="2013-11" db="EMBL/GenBank/DDBJ databases">
        <title>Genome sequence of the fusiform rust pathogen reveals effectors for host alternation and coevolution with pine.</title>
        <authorList>
            <consortium name="DOE Joint Genome Institute"/>
            <person name="Smith K."/>
            <person name="Pendleton A."/>
            <person name="Kubisiak T."/>
            <person name="Anderson C."/>
            <person name="Salamov A."/>
            <person name="Aerts A."/>
            <person name="Riley R."/>
            <person name="Clum A."/>
            <person name="Lindquist E."/>
            <person name="Ence D."/>
            <person name="Campbell M."/>
            <person name="Kronenberg Z."/>
            <person name="Feau N."/>
            <person name="Dhillon B."/>
            <person name="Hamelin R."/>
            <person name="Burleigh J."/>
            <person name="Smith J."/>
            <person name="Yandell M."/>
            <person name="Nelson C."/>
            <person name="Grigoriev I."/>
            <person name="Davis J."/>
        </authorList>
    </citation>
    <scope>NUCLEOTIDE SEQUENCE</scope>
    <source>
        <strain evidence="1">G11</strain>
    </source>
</reference>
<evidence type="ECO:0000313" key="1">
    <source>
        <dbReference type="EMBL" id="KAG0151401.1"/>
    </source>
</evidence>
<gene>
    <name evidence="1" type="ORF">CROQUDRAFT_667961</name>
</gene>
<protein>
    <submittedName>
        <fullName evidence="1">Uncharacterized protein</fullName>
    </submittedName>
</protein>
<keyword evidence="2" id="KW-1185">Reference proteome</keyword>
<dbReference type="AlphaFoldDB" id="A0A9P6TG53"/>
<dbReference type="EMBL" id="MU167213">
    <property type="protein sequence ID" value="KAG0151401.1"/>
    <property type="molecule type" value="Genomic_DNA"/>
</dbReference>
<evidence type="ECO:0000313" key="2">
    <source>
        <dbReference type="Proteomes" id="UP000886653"/>
    </source>
</evidence>
<comment type="caution">
    <text evidence="1">The sequence shown here is derived from an EMBL/GenBank/DDBJ whole genome shotgun (WGS) entry which is preliminary data.</text>
</comment>
<accession>A0A9P6TG53</accession>
<sequence>MYYDEGVGVMGSNNSDFITGITITLRGRIQTESIKPRKTVQSFIVGSHYSTCRHSLVSNTSSITNSNYELGSYSITVKVTGITDGLIRLE</sequence>
<dbReference type="Proteomes" id="UP000886653">
    <property type="component" value="Unassembled WGS sequence"/>
</dbReference>
<organism evidence="1 2">
    <name type="scientific">Cronartium quercuum f. sp. fusiforme G11</name>
    <dbReference type="NCBI Taxonomy" id="708437"/>
    <lineage>
        <taxon>Eukaryota</taxon>
        <taxon>Fungi</taxon>
        <taxon>Dikarya</taxon>
        <taxon>Basidiomycota</taxon>
        <taxon>Pucciniomycotina</taxon>
        <taxon>Pucciniomycetes</taxon>
        <taxon>Pucciniales</taxon>
        <taxon>Coleosporiaceae</taxon>
        <taxon>Cronartium</taxon>
    </lineage>
</organism>